<sequence>MPEDNSQWVKRAAIVAGCTVVAAGATYFVYRQLSKPQKATPESFKELGNTYFQQKNYQEAVKTFDEALKLAGNDPNLKDLRSICHQNAAACLEKLDRLPEAILRCSEAIVLRPQYLKALIRRGSLHASLGENEECLRDFALVSMIDPQSKMLEKVFNIFEKANQKLAEAEMAEIMLHRQQGIDFPIPETSVLEWLAYSVTKDPVVEGVKNLHAVEDRYDSILSLIKHKKYDLKVKEWVDKFYEFYGMLDDHAIQSENIKSLMIAVYNIQAQTADNLEEAQTYVDKAKEIDPTNTDVYFGYTSLAVLNRDLAKAKEALEHVLEIDKDHPYVKFFLTHFEFTKACEESHMANIHNVILKMEQLLDQLPKAPIFTYTVLSN</sequence>
<protein>
    <submittedName>
        <fullName evidence="2">Mitochondrial import receptor subunit TOM70</fullName>
    </submittedName>
</protein>
<name>A0AC34RGG9_9BILA</name>
<dbReference type="WBParaSite" id="JU765_v2.g6525.t1">
    <property type="protein sequence ID" value="JU765_v2.g6525.t1"/>
    <property type="gene ID" value="JU765_v2.g6525"/>
</dbReference>
<evidence type="ECO:0000313" key="2">
    <source>
        <dbReference type="WBParaSite" id="JU765_v2.g6525.t1"/>
    </source>
</evidence>
<organism evidence="1 2">
    <name type="scientific">Panagrolaimus sp. JU765</name>
    <dbReference type="NCBI Taxonomy" id="591449"/>
    <lineage>
        <taxon>Eukaryota</taxon>
        <taxon>Metazoa</taxon>
        <taxon>Ecdysozoa</taxon>
        <taxon>Nematoda</taxon>
        <taxon>Chromadorea</taxon>
        <taxon>Rhabditida</taxon>
        <taxon>Tylenchina</taxon>
        <taxon>Panagrolaimomorpha</taxon>
        <taxon>Panagrolaimoidea</taxon>
        <taxon>Panagrolaimidae</taxon>
        <taxon>Panagrolaimus</taxon>
    </lineage>
</organism>
<reference evidence="2" key="1">
    <citation type="submission" date="2022-11" db="UniProtKB">
        <authorList>
            <consortium name="WormBaseParasite"/>
        </authorList>
    </citation>
    <scope>IDENTIFICATION</scope>
</reference>
<proteinExistence type="predicted"/>
<accession>A0AC34RGG9</accession>
<dbReference type="Proteomes" id="UP000887576">
    <property type="component" value="Unplaced"/>
</dbReference>
<evidence type="ECO:0000313" key="1">
    <source>
        <dbReference type="Proteomes" id="UP000887576"/>
    </source>
</evidence>